<sequence>MGTTSTPHPFSILLEKGVGVQFPGIGSKPQPRTKKKNPHTPSNPSFGNCRVAARSVEMKIQVEQEASKNPPPPSRYKGRRTRNICRRRVDRSRIRYVGSNNRGDE</sequence>
<dbReference type="AlphaFoldDB" id="A0AAV4WUB1"/>
<organism evidence="2 3">
    <name type="scientific">Caerostris extrusa</name>
    <name type="common">Bark spider</name>
    <name type="synonym">Caerostris bankana</name>
    <dbReference type="NCBI Taxonomy" id="172846"/>
    <lineage>
        <taxon>Eukaryota</taxon>
        <taxon>Metazoa</taxon>
        <taxon>Ecdysozoa</taxon>
        <taxon>Arthropoda</taxon>
        <taxon>Chelicerata</taxon>
        <taxon>Arachnida</taxon>
        <taxon>Araneae</taxon>
        <taxon>Araneomorphae</taxon>
        <taxon>Entelegynae</taxon>
        <taxon>Araneoidea</taxon>
        <taxon>Araneidae</taxon>
        <taxon>Caerostris</taxon>
    </lineage>
</organism>
<evidence type="ECO:0000313" key="2">
    <source>
        <dbReference type="EMBL" id="GIY86322.1"/>
    </source>
</evidence>
<comment type="caution">
    <text evidence="2">The sequence shown here is derived from an EMBL/GenBank/DDBJ whole genome shotgun (WGS) entry which is preliminary data.</text>
</comment>
<accession>A0AAV4WUB1</accession>
<name>A0AAV4WUB1_CAEEX</name>
<proteinExistence type="predicted"/>
<feature type="region of interest" description="Disordered" evidence="1">
    <location>
        <begin position="63"/>
        <end position="83"/>
    </location>
</feature>
<gene>
    <name evidence="2" type="ORF">CEXT_212591</name>
</gene>
<evidence type="ECO:0000313" key="3">
    <source>
        <dbReference type="Proteomes" id="UP001054945"/>
    </source>
</evidence>
<keyword evidence="3" id="KW-1185">Reference proteome</keyword>
<feature type="region of interest" description="Disordered" evidence="1">
    <location>
        <begin position="21"/>
        <end position="48"/>
    </location>
</feature>
<protein>
    <submittedName>
        <fullName evidence="2">Uncharacterized protein</fullName>
    </submittedName>
</protein>
<dbReference type="EMBL" id="BPLR01016779">
    <property type="protein sequence ID" value="GIY86322.1"/>
    <property type="molecule type" value="Genomic_DNA"/>
</dbReference>
<dbReference type="Proteomes" id="UP001054945">
    <property type="component" value="Unassembled WGS sequence"/>
</dbReference>
<evidence type="ECO:0000256" key="1">
    <source>
        <dbReference type="SAM" id="MobiDB-lite"/>
    </source>
</evidence>
<reference evidence="2 3" key="1">
    <citation type="submission" date="2021-06" db="EMBL/GenBank/DDBJ databases">
        <title>Caerostris extrusa draft genome.</title>
        <authorList>
            <person name="Kono N."/>
            <person name="Arakawa K."/>
        </authorList>
    </citation>
    <scope>NUCLEOTIDE SEQUENCE [LARGE SCALE GENOMIC DNA]</scope>
</reference>